<dbReference type="InterPro" id="IPR013785">
    <property type="entry name" value="Aldolase_TIM"/>
</dbReference>
<keyword evidence="2" id="KW-1185">Reference proteome</keyword>
<dbReference type="RefSeq" id="WP_005396825.1">
    <property type="nucleotide sequence ID" value="NZ_JH601088.1"/>
</dbReference>
<accession>H3NL39</accession>
<dbReference type="Proteomes" id="UP000004191">
    <property type="component" value="Unassembled WGS sequence"/>
</dbReference>
<gene>
    <name evidence="1" type="ORF">HMPREF9709_00050</name>
</gene>
<dbReference type="eggNOG" id="COG1304">
    <property type="taxonomic scope" value="Bacteria"/>
</dbReference>
<evidence type="ECO:0000313" key="1">
    <source>
        <dbReference type="EMBL" id="EHR36295.1"/>
    </source>
</evidence>
<evidence type="ECO:0008006" key="3">
    <source>
        <dbReference type="Google" id="ProtNLM"/>
    </source>
</evidence>
<dbReference type="EMBL" id="AGEI01000002">
    <property type="protein sequence ID" value="EHR36295.1"/>
    <property type="molecule type" value="Genomic_DNA"/>
</dbReference>
<evidence type="ECO:0000313" key="2">
    <source>
        <dbReference type="Proteomes" id="UP000004191"/>
    </source>
</evidence>
<protein>
    <recommendedName>
        <fullName evidence="3">Hydrolase</fullName>
    </recommendedName>
</protein>
<dbReference type="PATRIC" id="fig|883114.3.peg.49"/>
<comment type="caution">
    <text evidence="1">The sequence shown here is derived from an EMBL/GenBank/DDBJ whole genome shotgun (WGS) entry which is preliminary data.</text>
</comment>
<dbReference type="STRING" id="883114.HMPREF9709_00050"/>
<dbReference type="AlphaFoldDB" id="H3NL39"/>
<proteinExistence type="predicted"/>
<organism evidence="1 2">
    <name type="scientific">Helcococcus kunzii ATCC 51366</name>
    <dbReference type="NCBI Taxonomy" id="883114"/>
    <lineage>
        <taxon>Bacteria</taxon>
        <taxon>Bacillati</taxon>
        <taxon>Bacillota</taxon>
        <taxon>Tissierellia</taxon>
        <taxon>Tissierellales</taxon>
        <taxon>Peptoniphilaceae</taxon>
        <taxon>Helcococcus</taxon>
    </lineage>
</organism>
<dbReference type="GeneID" id="96998075"/>
<dbReference type="Gene3D" id="3.20.20.70">
    <property type="entry name" value="Aldolase class I"/>
    <property type="match status" value="1"/>
</dbReference>
<name>H3NL39_9FIRM</name>
<dbReference type="SUPFAM" id="SSF51412">
    <property type="entry name" value="Inosine monophosphate dehydrogenase (IMPDH)"/>
    <property type="match status" value="1"/>
</dbReference>
<dbReference type="HOGENOM" id="CLU_082733_0_0_9"/>
<sequence length="276" mass="29986">MNKQNKKKVSIIERLRNKGRLRTIHTETHGDHYIAEYDIDNVGNIGANEELSKGSAFSTPKIHNQLKKRMVVVPEVISQATGITILERNIKSLIFTTDITIILNSNADAVMAVYPFTPQLNITQAILQIANIPVFVGIGGGVTSGERSKNIGLQAELMGAYGVVVNAPMKPDNIKNIEGILDIPIISTVVSENDDYMSKIEAGVQILNVSAGANTAKVVREIRNRVGKSFPIIATGGPNDKTILETIEAGANAITYTPPSTSEIFESIMKDYRENA</sequence>
<reference evidence="1 2" key="1">
    <citation type="submission" date="2012-01" db="EMBL/GenBank/DDBJ databases">
        <title>The Genome Sequence of Helcococcus kunzii ATCC 51366.</title>
        <authorList>
            <consortium name="The Broad Institute Genome Sequencing Platform"/>
            <person name="Earl A."/>
            <person name="Ward D."/>
            <person name="Feldgarden M."/>
            <person name="Gevers D."/>
            <person name="Huys G."/>
            <person name="Young S.K."/>
            <person name="Zeng Q."/>
            <person name="Gargeya S."/>
            <person name="Fitzgerald M."/>
            <person name="Haas B."/>
            <person name="Abouelleil A."/>
            <person name="Alvarado L."/>
            <person name="Arachchi H.M."/>
            <person name="Berlin A."/>
            <person name="Chapman S.B."/>
            <person name="Gearin G."/>
            <person name="Goldberg J."/>
            <person name="Griggs A."/>
            <person name="Gujja S."/>
            <person name="Hansen M."/>
            <person name="Heiman D."/>
            <person name="Howarth C."/>
            <person name="Larimer J."/>
            <person name="Lui A."/>
            <person name="MacDonald P.J.P."/>
            <person name="McCowen C."/>
            <person name="Montmayeur A."/>
            <person name="Murphy C."/>
            <person name="Neiman D."/>
            <person name="Pearson M."/>
            <person name="Priest M."/>
            <person name="Roberts A."/>
            <person name="Saif S."/>
            <person name="Shea T."/>
            <person name="Sisk P."/>
            <person name="Stolte C."/>
            <person name="Sykes S."/>
            <person name="Wortman J."/>
            <person name="Nusbaum C."/>
            <person name="Birren B."/>
        </authorList>
    </citation>
    <scope>NUCLEOTIDE SEQUENCE [LARGE SCALE GENOMIC DNA]</scope>
    <source>
        <strain evidence="1 2">ATCC 51366</strain>
    </source>
</reference>